<reference evidence="7" key="1">
    <citation type="submission" date="2021-01" db="EMBL/GenBank/DDBJ databases">
        <authorList>
            <person name="Corre E."/>
            <person name="Pelletier E."/>
            <person name="Niang G."/>
            <person name="Scheremetjew M."/>
            <person name="Finn R."/>
            <person name="Kale V."/>
            <person name="Holt S."/>
            <person name="Cochrane G."/>
            <person name="Meng A."/>
            <person name="Brown T."/>
            <person name="Cohen L."/>
        </authorList>
    </citation>
    <scope>NUCLEOTIDE SEQUENCE</scope>
    <source>
        <strain evidence="7">CCMP2084</strain>
    </source>
</reference>
<gene>
    <name evidence="7" type="ORF">ASEP1449_LOCUS695</name>
</gene>
<organism evidence="7">
    <name type="scientific">Attheya septentrionalis</name>
    <dbReference type="NCBI Taxonomy" id="420275"/>
    <lineage>
        <taxon>Eukaryota</taxon>
        <taxon>Sar</taxon>
        <taxon>Stramenopiles</taxon>
        <taxon>Ochrophyta</taxon>
        <taxon>Bacillariophyta</taxon>
        <taxon>Coscinodiscophyceae</taxon>
        <taxon>Chaetocerotophycidae</taxon>
        <taxon>Chaetocerotales</taxon>
        <taxon>Attheyaceae</taxon>
        <taxon>Attheya</taxon>
    </lineage>
</organism>
<dbReference type="GO" id="GO:0017017">
    <property type="term" value="F:MAP kinase tyrosine/serine/threonine phosphatase activity"/>
    <property type="evidence" value="ECO:0007669"/>
    <property type="project" value="TreeGrafter"/>
</dbReference>
<dbReference type="PROSITE" id="PS50054">
    <property type="entry name" value="TYR_PHOSPHATASE_DUAL"/>
    <property type="match status" value="1"/>
</dbReference>
<dbReference type="GO" id="GO:0005737">
    <property type="term" value="C:cytoplasm"/>
    <property type="evidence" value="ECO:0007669"/>
    <property type="project" value="TreeGrafter"/>
</dbReference>
<dbReference type="InterPro" id="IPR000387">
    <property type="entry name" value="Tyr_Pase_dom"/>
</dbReference>
<proteinExistence type="inferred from homology"/>
<dbReference type="GO" id="GO:0033550">
    <property type="term" value="F:MAP kinase tyrosine phosphatase activity"/>
    <property type="evidence" value="ECO:0007669"/>
    <property type="project" value="TreeGrafter"/>
</dbReference>
<dbReference type="EC" id="3.1.3.48" evidence="2"/>
<comment type="similarity">
    <text evidence="1">Belongs to the protein-tyrosine phosphatase family. Non-receptor class dual specificity subfamily.</text>
</comment>
<evidence type="ECO:0000259" key="5">
    <source>
        <dbReference type="PROSITE" id="PS50054"/>
    </source>
</evidence>
<dbReference type="Gene3D" id="3.90.190.10">
    <property type="entry name" value="Protein tyrosine phosphatase superfamily"/>
    <property type="match status" value="1"/>
</dbReference>
<evidence type="ECO:0000256" key="1">
    <source>
        <dbReference type="ARBA" id="ARBA00008601"/>
    </source>
</evidence>
<evidence type="ECO:0000256" key="4">
    <source>
        <dbReference type="ARBA" id="ARBA00022912"/>
    </source>
</evidence>
<feature type="domain" description="Tyrosine specific protein phosphatases" evidence="6">
    <location>
        <begin position="110"/>
        <end position="162"/>
    </location>
</feature>
<protein>
    <recommendedName>
        <fullName evidence="2">protein-tyrosine-phosphatase</fullName>
        <ecNumber evidence="2">3.1.3.48</ecNumber>
    </recommendedName>
</protein>
<dbReference type="SUPFAM" id="SSF52799">
    <property type="entry name" value="(Phosphotyrosine protein) phosphatases II"/>
    <property type="match status" value="1"/>
</dbReference>
<dbReference type="InterPro" id="IPR029021">
    <property type="entry name" value="Prot-tyrosine_phosphatase-like"/>
</dbReference>
<feature type="domain" description="Tyrosine-protein phosphatase" evidence="5">
    <location>
        <begin position="39"/>
        <end position="184"/>
    </location>
</feature>
<dbReference type="SMART" id="SM00195">
    <property type="entry name" value="DSPc"/>
    <property type="match status" value="1"/>
</dbReference>
<evidence type="ECO:0000256" key="2">
    <source>
        <dbReference type="ARBA" id="ARBA00013064"/>
    </source>
</evidence>
<accession>A0A7S2XIF5</accession>
<dbReference type="GO" id="GO:0043409">
    <property type="term" value="P:negative regulation of MAPK cascade"/>
    <property type="evidence" value="ECO:0007669"/>
    <property type="project" value="TreeGrafter"/>
</dbReference>
<dbReference type="InterPro" id="IPR020422">
    <property type="entry name" value="TYR_PHOSPHATASE_DUAL_dom"/>
</dbReference>
<dbReference type="EMBL" id="HBHQ01001088">
    <property type="protein sequence ID" value="CAD9808873.1"/>
    <property type="molecule type" value="Transcribed_RNA"/>
</dbReference>
<dbReference type="AlphaFoldDB" id="A0A7S2XIF5"/>
<evidence type="ECO:0000256" key="3">
    <source>
        <dbReference type="ARBA" id="ARBA00022801"/>
    </source>
</evidence>
<dbReference type="Pfam" id="PF00782">
    <property type="entry name" value="DSPc"/>
    <property type="match status" value="1"/>
</dbReference>
<evidence type="ECO:0000313" key="7">
    <source>
        <dbReference type="EMBL" id="CAD9808873.1"/>
    </source>
</evidence>
<name>A0A7S2XIF5_9STRA</name>
<keyword evidence="4" id="KW-0904">Protein phosphatase</keyword>
<sequence>MTSNATDGSPWYMDMAGEVPLDISNSQSRSRTQGSSTEKMNTTQSKLFVGSLSAAESKQFIQENKISHILTVASALPVNIPSDCSDIQHKIIDCHDHPMASILEVMSPSINFINDAFESDGNVLVHCASGVSRSVAICAGFLMTRYAEMDLRRALDSISSVRKCANPNLGFRRQLQMLYNCKNDIGAAQDLYSKQTSNVVEDTIRQRKAVNDLHARVDEVEVTIASIKSQKEGSEKVTSAHLKSHKDDLIMLQTELDSCLPDELIFIDPPAKMIRKAANGKIERLLVSLEEIECNS</sequence>
<dbReference type="PANTHER" id="PTHR10159:SF511">
    <property type="entry name" value="DUAL SPECIFICITY PROTEIN PHOSPHATASE 1"/>
    <property type="match status" value="1"/>
</dbReference>
<keyword evidence="3" id="KW-0378">Hydrolase</keyword>
<dbReference type="CDD" id="cd14498">
    <property type="entry name" value="DSP"/>
    <property type="match status" value="1"/>
</dbReference>
<dbReference type="PROSITE" id="PS50056">
    <property type="entry name" value="TYR_PHOSPHATASE_2"/>
    <property type="match status" value="1"/>
</dbReference>
<dbReference type="GO" id="GO:0008330">
    <property type="term" value="F:protein tyrosine/threonine phosphatase activity"/>
    <property type="evidence" value="ECO:0007669"/>
    <property type="project" value="TreeGrafter"/>
</dbReference>
<dbReference type="InterPro" id="IPR000340">
    <property type="entry name" value="Dual-sp_phosphatase_cat-dom"/>
</dbReference>
<dbReference type="PANTHER" id="PTHR10159">
    <property type="entry name" value="DUAL SPECIFICITY PROTEIN PHOSPHATASE"/>
    <property type="match status" value="1"/>
</dbReference>
<evidence type="ECO:0000259" key="6">
    <source>
        <dbReference type="PROSITE" id="PS50056"/>
    </source>
</evidence>